<dbReference type="HAMAP" id="MF_01685">
    <property type="entry name" value="FENR2"/>
    <property type="match status" value="1"/>
</dbReference>
<dbReference type="InterPro" id="IPR050097">
    <property type="entry name" value="Ferredoxin-NADP_redctase_2"/>
</dbReference>
<feature type="binding site" evidence="6">
    <location>
        <position position="33"/>
    </location>
    <ligand>
        <name>FAD</name>
        <dbReference type="ChEBI" id="CHEBI:57692"/>
    </ligand>
</feature>
<dbReference type="InterPro" id="IPR022890">
    <property type="entry name" value="Fd--NADP_Rdtase_type_2"/>
</dbReference>
<feature type="binding site" evidence="6">
    <location>
        <position position="287"/>
    </location>
    <ligand>
        <name>FAD</name>
        <dbReference type="ChEBI" id="CHEBI:57692"/>
    </ligand>
</feature>
<feature type="binding site" evidence="6">
    <location>
        <position position="45"/>
    </location>
    <ligand>
        <name>FAD</name>
        <dbReference type="ChEBI" id="CHEBI:57692"/>
    </ligand>
</feature>
<organism evidence="8 9">
    <name type="scientific">Carnobacterium iners</name>
    <dbReference type="NCBI Taxonomy" id="1073423"/>
    <lineage>
        <taxon>Bacteria</taxon>
        <taxon>Bacillati</taxon>
        <taxon>Bacillota</taxon>
        <taxon>Bacilli</taxon>
        <taxon>Lactobacillales</taxon>
        <taxon>Carnobacteriaceae</taxon>
        <taxon>Carnobacterium</taxon>
    </lineage>
</organism>
<gene>
    <name evidence="8" type="ORF">SAMN04488700_0790</name>
</gene>
<evidence type="ECO:0000313" key="9">
    <source>
        <dbReference type="Proteomes" id="UP000193435"/>
    </source>
</evidence>
<evidence type="ECO:0000256" key="1">
    <source>
        <dbReference type="ARBA" id="ARBA00011738"/>
    </source>
</evidence>
<dbReference type="Pfam" id="PF07992">
    <property type="entry name" value="Pyr_redox_2"/>
    <property type="match status" value="1"/>
</dbReference>
<dbReference type="InterPro" id="IPR023753">
    <property type="entry name" value="FAD/NAD-binding_dom"/>
</dbReference>
<dbReference type="Gene3D" id="3.50.50.60">
    <property type="entry name" value="FAD/NAD(P)-binding domain"/>
    <property type="match status" value="2"/>
</dbReference>
<reference evidence="8 9" key="1">
    <citation type="submission" date="2017-04" db="EMBL/GenBank/DDBJ databases">
        <authorList>
            <person name="Afonso C.L."/>
            <person name="Miller P.J."/>
            <person name="Scott M.A."/>
            <person name="Spackman E."/>
            <person name="Goraichik I."/>
            <person name="Dimitrov K.M."/>
            <person name="Suarez D.L."/>
            <person name="Swayne D.E."/>
        </authorList>
    </citation>
    <scope>NUCLEOTIDE SEQUENCE [LARGE SCALE GENOMIC DNA]</scope>
    <source>
        <strain evidence="8 9">LMG26642</strain>
    </source>
</reference>
<comment type="similarity">
    <text evidence="6">Belongs to the ferredoxin--NADP reductase type 2 family.</text>
</comment>
<dbReference type="GO" id="GO:0050661">
    <property type="term" value="F:NADP binding"/>
    <property type="evidence" value="ECO:0007669"/>
    <property type="project" value="UniProtKB-UniRule"/>
</dbReference>
<feature type="binding site" evidence="6">
    <location>
        <position position="120"/>
    </location>
    <ligand>
        <name>FAD</name>
        <dbReference type="ChEBI" id="CHEBI:57692"/>
    </ligand>
</feature>
<feature type="binding site" evidence="6">
    <location>
        <position position="328"/>
    </location>
    <ligand>
        <name>FAD</name>
        <dbReference type="ChEBI" id="CHEBI:57692"/>
    </ligand>
</feature>
<dbReference type="EC" id="1.18.1.2" evidence="6"/>
<proteinExistence type="inferred from homology"/>
<dbReference type="GO" id="GO:0050660">
    <property type="term" value="F:flavin adenine dinucleotide binding"/>
    <property type="evidence" value="ECO:0007669"/>
    <property type="project" value="UniProtKB-UniRule"/>
</dbReference>
<evidence type="ECO:0000259" key="7">
    <source>
        <dbReference type="Pfam" id="PF07992"/>
    </source>
</evidence>
<dbReference type="SUPFAM" id="SSF51905">
    <property type="entry name" value="FAD/NAD(P)-binding domain"/>
    <property type="match status" value="1"/>
</dbReference>
<evidence type="ECO:0000256" key="4">
    <source>
        <dbReference type="ARBA" id="ARBA00022857"/>
    </source>
</evidence>
<keyword evidence="2 6" id="KW-0285">Flavoprotein</keyword>
<name>A0A1X7MT79_9LACT</name>
<accession>A0A1X7MT79</accession>
<keyword evidence="4 6" id="KW-0521">NADP</keyword>
<dbReference type="EMBL" id="FXBJ01000002">
    <property type="protein sequence ID" value="SMH27915.1"/>
    <property type="molecule type" value="Genomic_DNA"/>
</dbReference>
<dbReference type="PRINTS" id="PR00469">
    <property type="entry name" value="PNDRDTASEII"/>
</dbReference>
<comment type="catalytic activity">
    <reaction evidence="6">
        <text>2 reduced [2Fe-2S]-[ferredoxin] + NADP(+) + H(+) = 2 oxidized [2Fe-2S]-[ferredoxin] + NADPH</text>
        <dbReference type="Rhea" id="RHEA:20125"/>
        <dbReference type="Rhea" id="RHEA-COMP:10000"/>
        <dbReference type="Rhea" id="RHEA-COMP:10001"/>
        <dbReference type="ChEBI" id="CHEBI:15378"/>
        <dbReference type="ChEBI" id="CHEBI:33737"/>
        <dbReference type="ChEBI" id="CHEBI:33738"/>
        <dbReference type="ChEBI" id="CHEBI:57783"/>
        <dbReference type="ChEBI" id="CHEBI:58349"/>
        <dbReference type="EC" id="1.18.1.2"/>
    </reaction>
</comment>
<dbReference type="PRINTS" id="PR00368">
    <property type="entry name" value="FADPNR"/>
</dbReference>
<evidence type="ECO:0000256" key="6">
    <source>
        <dbReference type="HAMAP-Rule" id="MF_01685"/>
    </source>
</evidence>
<dbReference type="InterPro" id="IPR036188">
    <property type="entry name" value="FAD/NAD-bd_sf"/>
</dbReference>
<dbReference type="AlphaFoldDB" id="A0A1X7MT79"/>
<comment type="caution">
    <text evidence="6">Lacks conserved residue(s) required for the propagation of feature annotation.</text>
</comment>
<dbReference type="GO" id="GO:0004324">
    <property type="term" value="F:ferredoxin-NADP+ reductase activity"/>
    <property type="evidence" value="ECO:0007669"/>
    <property type="project" value="UniProtKB-UniRule"/>
</dbReference>
<protein>
    <recommendedName>
        <fullName evidence="6">Ferredoxin--NADP reductase</fullName>
        <shortName evidence="6">FNR</shortName>
        <shortName evidence="6">Fd-NADP(+) reductase</shortName>
        <ecNumber evidence="6">1.18.1.2</ecNumber>
    </recommendedName>
</protein>
<evidence type="ECO:0000256" key="2">
    <source>
        <dbReference type="ARBA" id="ARBA00022630"/>
    </source>
</evidence>
<feature type="binding site" evidence="6">
    <location>
        <position position="85"/>
    </location>
    <ligand>
        <name>FAD</name>
        <dbReference type="ChEBI" id="CHEBI:57692"/>
    </ligand>
</feature>
<evidence type="ECO:0000256" key="5">
    <source>
        <dbReference type="ARBA" id="ARBA00023002"/>
    </source>
</evidence>
<comment type="subunit">
    <text evidence="1 6">Homodimer.</text>
</comment>
<dbReference type="Proteomes" id="UP000193435">
    <property type="component" value="Unassembled WGS sequence"/>
</dbReference>
<keyword evidence="5 6" id="KW-0560">Oxidoreductase</keyword>
<comment type="cofactor">
    <cofactor evidence="6">
        <name>FAD</name>
        <dbReference type="ChEBI" id="CHEBI:57692"/>
    </cofactor>
    <text evidence="6">Binds 1 FAD per subunit.</text>
</comment>
<sequence>MEVYDVTIIGGGPAGLYSSFYSGLREMKVQIIEAQPYLGGKLNLYSEKIVWDAGGIPPMPAGQFIQHLINQAKTFQPTIRTGEKVNGIKKKVDGNFQLQTTKGKTYLTKTLLLAVGNGILDPTPTPFFTNEGRQLKNVQIAVIDFEAMKQKRVFISGGGQSAIDWAKTLAPIAKEVILVYRREAFKGHESEIKRVTNGPVRCIVKADLVEKKLTPDGSTIEAVTILHKETDKEETILVDEVIVCHGFNQKNELFEQNDIGLEVFNDYYVQTTPQTKTVIPGVFALGDAASYTGKVHLIAGAFHDAINAVNAAKLYIDPKADAIGTVSTYADNLKSKVATVWKQYATE</sequence>
<feature type="binding site" evidence="6">
    <location>
        <position position="41"/>
    </location>
    <ligand>
        <name>FAD</name>
        <dbReference type="ChEBI" id="CHEBI:57692"/>
    </ligand>
</feature>
<keyword evidence="9" id="KW-1185">Reference proteome</keyword>
<evidence type="ECO:0000256" key="3">
    <source>
        <dbReference type="ARBA" id="ARBA00022827"/>
    </source>
</evidence>
<evidence type="ECO:0000313" key="8">
    <source>
        <dbReference type="EMBL" id="SMH27915.1"/>
    </source>
</evidence>
<dbReference type="PANTHER" id="PTHR48105">
    <property type="entry name" value="THIOREDOXIN REDUCTASE 1-RELATED-RELATED"/>
    <property type="match status" value="1"/>
</dbReference>
<feature type="domain" description="FAD/NAD(P)-binding" evidence="7">
    <location>
        <begin position="4"/>
        <end position="301"/>
    </location>
</feature>
<dbReference type="RefSeq" id="WP_085559037.1">
    <property type="nucleotide sequence ID" value="NZ_FOAH01000023.1"/>
</dbReference>
<dbReference type="OrthoDB" id="9806179at2"/>
<keyword evidence="3 6" id="KW-0274">FAD</keyword>
<dbReference type="STRING" id="1073423.SAMN04488700_0790"/>